<feature type="compositionally biased region" description="Basic and acidic residues" evidence="1">
    <location>
        <begin position="75"/>
        <end position="97"/>
    </location>
</feature>
<evidence type="ECO:0000256" key="1">
    <source>
        <dbReference type="SAM" id="MobiDB-lite"/>
    </source>
</evidence>
<comment type="caution">
    <text evidence="3">The sequence shown here is derived from an EMBL/GenBank/DDBJ whole genome shotgun (WGS) entry which is preliminary data.</text>
</comment>
<dbReference type="AlphaFoldDB" id="A0AA39C448"/>
<proteinExistence type="predicted"/>
<dbReference type="Pfam" id="PF16012">
    <property type="entry name" value="DUF4780"/>
    <property type="match status" value="1"/>
</dbReference>
<accession>A0AA39C448</accession>
<dbReference type="EMBL" id="JAQQBS010001626">
    <property type="protein sequence ID" value="KAK0157070.1"/>
    <property type="molecule type" value="Genomic_DNA"/>
</dbReference>
<name>A0AA39C448_9HYME</name>
<feature type="region of interest" description="Disordered" evidence="1">
    <location>
        <begin position="1"/>
        <end position="97"/>
    </location>
</feature>
<reference evidence="3" key="2">
    <citation type="submission" date="2023-03" db="EMBL/GenBank/DDBJ databases">
        <authorList>
            <person name="Inwood S.N."/>
            <person name="Skelly J.G."/>
            <person name="Guhlin J."/>
            <person name="Harrop T.W.R."/>
            <person name="Goldson S.G."/>
            <person name="Dearden P.K."/>
        </authorList>
    </citation>
    <scope>NUCLEOTIDE SEQUENCE</scope>
    <source>
        <strain evidence="3">Irish</strain>
        <tissue evidence="3">Whole body</tissue>
    </source>
</reference>
<evidence type="ECO:0000313" key="4">
    <source>
        <dbReference type="Proteomes" id="UP001168990"/>
    </source>
</evidence>
<evidence type="ECO:0000259" key="2">
    <source>
        <dbReference type="Pfam" id="PF16012"/>
    </source>
</evidence>
<protein>
    <recommendedName>
        <fullName evidence="2">DUF4780 domain-containing protein</fullName>
    </recommendedName>
</protein>
<dbReference type="Proteomes" id="UP001168990">
    <property type="component" value="Unassembled WGS sequence"/>
</dbReference>
<reference evidence="3" key="1">
    <citation type="journal article" date="2023" name="bioRxiv">
        <title>Scaffold-level genome assemblies of two parasitoid biocontrol wasps reveal the parthenogenesis mechanism and an associated novel virus.</title>
        <authorList>
            <person name="Inwood S."/>
            <person name="Skelly J."/>
            <person name="Guhlin J."/>
            <person name="Harrop T."/>
            <person name="Goldson S."/>
            <person name="Dearden P."/>
        </authorList>
    </citation>
    <scope>NUCLEOTIDE SEQUENCE</scope>
    <source>
        <strain evidence="3">Irish</strain>
        <tissue evidence="3">Whole body</tissue>
    </source>
</reference>
<feature type="region of interest" description="Disordered" evidence="1">
    <location>
        <begin position="222"/>
        <end position="260"/>
    </location>
</feature>
<sequence length="260" mass="28437">MTDENNKTIKTSLPGPSLDQEKKATKPGAEKPRVMYSGAARRRFKKEQRKLGAEQAQGTSAPELGVGGGGGSKAQEGKRPAPEHDTPSPQSRRPDKISKLASGTYAQAATKMVRWALVPESYPEQRLTPEDIGSLKGLLRSQILSLKEGTRAPKFEGVWERDGAAVVGCTDEESGTWLKSLFPGNKIGGRLIRVLHPEELPKRNRVVIHVDEVVSAREATARAEEREHVLTLRGSRRRQGDAGSKGLQFPTSLRRPEGYS</sequence>
<gene>
    <name evidence="3" type="ORF">PV328_011933</name>
</gene>
<dbReference type="InterPro" id="IPR031961">
    <property type="entry name" value="DUF4780"/>
</dbReference>
<keyword evidence="4" id="KW-1185">Reference proteome</keyword>
<feature type="domain" description="DUF4780" evidence="2">
    <location>
        <begin position="110"/>
        <end position="216"/>
    </location>
</feature>
<evidence type="ECO:0000313" key="3">
    <source>
        <dbReference type="EMBL" id="KAK0157070.1"/>
    </source>
</evidence>
<organism evidence="3 4">
    <name type="scientific">Microctonus aethiopoides</name>
    <dbReference type="NCBI Taxonomy" id="144406"/>
    <lineage>
        <taxon>Eukaryota</taxon>
        <taxon>Metazoa</taxon>
        <taxon>Ecdysozoa</taxon>
        <taxon>Arthropoda</taxon>
        <taxon>Hexapoda</taxon>
        <taxon>Insecta</taxon>
        <taxon>Pterygota</taxon>
        <taxon>Neoptera</taxon>
        <taxon>Endopterygota</taxon>
        <taxon>Hymenoptera</taxon>
        <taxon>Apocrita</taxon>
        <taxon>Ichneumonoidea</taxon>
        <taxon>Braconidae</taxon>
        <taxon>Euphorinae</taxon>
        <taxon>Microctonus</taxon>
    </lineage>
</organism>
<feature type="compositionally biased region" description="Basic and acidic residues" evidence="1">
    <location>
        <begin position="19"/>
        <end position="33"/>
    </location>
</feature>